<name>A0ABZ3CB96_9ACTN</name>
<feature type="domain" description="CAAX prenyl protease 2/Lysostaphin resistance protein A-like" evidence="2">
    <location>
        <begin position="165"/>
        <end position="255"/>
    </location>
</feature>
<dbReference type="Pfam" id="PF02517">
    <property type="entry name" value="Rce1-like"/>
    <property type="match status" value="1"/>
</dbReference>
<feature type="transmembrane region" description="Helical" evidence="1">
    <location>
        <begin position="12"/>
        <end position="31"/>
    </location>
</feature>
<evidence type="ECO:0000259" key="2">
    <source>
        <dbReference type="Pfam" id="PF02517"/>
    </source>
</evidence>
<dbReference type="EMBL" id="CP115965">
    <property type="protein sequence ID" value="WZX00076.1"/>
    <property type="molecule type" value="Genomic_DNA"/>
</dbReference>
<keyword evidence="3" id="KW-0645">Protease</keyword>
<keyword evidence="1" id="KW-1133">Transmembrane helix</keyword>
<dbReference type="InterPro" id="IPR003675">
    <property type="entry name" value="Rce1/LyrA-like_dom"/>
</dbReference>
<keyword evidence="4" id="KW-1185">Reference proteome</keyword>
<keyword evidence="3" id="KW-0378">Hydrolase</keyword>
<feature type="transmembrane region" description="Helical" evidence="1">
    <location>
        <begin position="85"/>
        <end position="105"/>
    </location>
</feature>
<reference evidence="3 4" key="1">
    <citation type="journal article" date="2023" name="Environ Microbiome">
        <title>A coral-associated actinobacterium mitigates coral bleaching under heat stress.</title>
        <authorList>
            <person name="Li J."/>
            <person name="Zou Y."/>
            <person name="Li Q."/>
            <person name="Zhang J."/>
            <person name="Bourne D.G."/>
            <person name="Lyu Y."/>
            <person name="Liu C."/>
            <person name="Zhang S."/>
        </authorList>
    </citation>
    <scope>NUCLEOTIDE SEQUENCE [LARGE SCALE GENOMIC DNA]</scope>
    <source>
        <strain evidence="3 4">SCSIO 13291</strain>
    </source>
</reference>
<keyword evidence="1" id="KW-0812">Transmembrane</keyword>
<organism evidence="3 4">
    <name type="scientific">Propioniciclava soli</name>
    <dbReference type="NCBI Taxonomy" id="2775081"/>
    <lineage>
        <taxon>Bacteria</taxon>
        <taxon>Bacillati</taxon>
        <taxon>Actinomycetota</taxon>
        <taxon>Actinomycetes</taxon>
        <taxon>Propionibacteriales</taxon>
        <taxon>Propionibacteriaceae</taxon>
        <taxon>Propioniciclava</taxon>
    </lineage>
</organism>
<keyword evidence="1" id="KW-0472">Membrane</keyword>
<dbReference type="RefSeq" id="WP_342373467.1">
    <property type="nucleotide sequence ID" value="NZ_CP115965.1"/>
</dbReference>
<feature type="transmembrane region" description="Helical" evidence="1">
    <location>
        <begin position="219"/>
        <end position="238"/>
    </location>
</feature>
<gene>
    <name evidence="3" type="ORF">PCC79_07810</name>
</gene>
<keyword evidence="3" id="KW-0482">Metalloprotease</keyword>
<accession>A0ABZ3CB96</accession>
<protein>
    <submittedName>
        <fullName evidence="3">CPBP family intramembrane metalloprotease</fullName>
    </submittedName>
</protein>
<evidence type="ECO:0000313" key="4">
    <source>
        <dbReference type="Proteomes" id="UP001434337"/>
    </source>
</evidence>
<dbReference type="GO" id="GO:0008237">
    <property type="term" value="F:metallopeptidase activity"/>
    <property type="evidence" value="ECO:0007669"/>
    <property type="project" value="UniProtKB-KW"/>
</dbReference>
<feature type="transmembrane region" description="Helical" evidence="1">
    <location>
        <begin position="168"/>
        <end position="191"/>
    </location>
</feature>
<dbReference type="Proteomes" id="UP001434337">
    <property type="component" value="Chromosome"/>
</dbReference>
<sequence>MTPSARTQHTSAWGLVPAAAVALAAVFLFAVLDSSTGYLLIVAGLIGAAVTDARRLSDRLLPDLACVAAGLTIISLIPLKADISWPMFFTFGVVLTAAVAVPWWLSHRVFGVDAVRFPWGGWRWSGAQWAYLVGVLTAAYFLLPSYFLSSGVYENWPAITTPSEIGRLLVGVNVVGLWDELFFICTVFALFRRHFPTWQANVLQATIFVSFLWELGYQAWGPLLTVPFALIQGAIFGLTKNLTYVVVLHLLFDVIVFLVILHGHNPAWPHPFPLAPPPA</sequence>
<evidence type="ECO:0000313" key="3">
    <source>
        <dbReference type="EMBL" id="WZX00076.1"/>
    </source>
</evidence>
<feature type="transmembrane region" description="Helical" evidence="1">
    <location>
        <begin position="60"/>
        <end position="79"/>
    </location>
</feature>
<feature type="transmembrane region" description="Helical" evidence="1">
    <location>
        <begin position="126"/>
        <end position="148"/>
    </location>
</feature>
<feature type="transmembrane region" description="Helical" evidence="1">
    <location>
        <begin position="245"/>
        <end position="264"/>
    </location>
</feature>
<evidence type="ECO:0000256" key="1">
    <source>
        <dbReference type="SAM" id="Phobius"/>
    </source>
</evidence>
<proteinExistence type="predicted"/>